<dbReference type="EMBL" id="JARNBH010000022">
    <property type="protein sequence ID" value="MEC0275442.1"/>
    <property type="molecule type" value="Genomic_DNA"/>
</dbReference>
<reference evidence="2 3" key="1">
    <citation type="submission" date="2023-03" db="EMBL/GenBank/DDBJ databases">
        <title>Bacillus Genome Sequencing.</title>
        <authorList>
            <person name="Dunlap C."/>
        </authorList>
    </citation>
    <scope>NUCLEOTIDE SEQUENCE [LARGE SCALE GENOMIC DNA]</scope>
    <source>
        <strain evidence="2 3">B-41290</strain>
    </source>
</reference>
<sequence>MGLNGSQSLDTIHSTDYFKDFKVKLYFLYKAIGDTYSTDVSYPWVLYLFSNMSIEEVQQLTETSNDLNLGAGISEVKLTSPQSLHGDAGVVSVDRVMCKRSLFFINNLFVNLFLHVITILGIIW</sequence>
<keyword evidence="1" id="KW-0812">Transmembrane</keyword>
<evidence type="ECO:0000256" key="1">
    <source>
        <dbReference type="SAM" id="Phobius"/>
    </source>
</evidence>
<evidence type="ECO:0000313" key="2">
    <source>
        <dbReference type="EMBL" id="MEC0275442.1"/>
    </source>
</evidence>
<gene>
    <name evidence="2" type="ORF">P4706_20575</name>
</gene>
<comment type="caution">
    <text evidence="2">The sequence shown here is derived from an EMBL/GenBank/DDBJ whole genome shotgun (WGS) entry which is preliminary data.</text>
</comment>
<dbReference type="RefSeq" id="WP_367407616.1">
    <property type="nucleotide sequence ID" value="NZ_JARNBH010000022.1"/>
</dbReference>
<dbReference type="Gene3D" id="1.20.1440.320">
    <property type="match status" value="1"/>
</dbReference>
<name>A0AAW9NIF0_9BACI</name>
<dbReference type="Proteomes" id="UP001307168">
    <property type="component" value="Unassembled WGS sequence"/>
</dbReference>
<protein>
    <submittedName>
        <fullName evidence="2">Uncharacterized protein</fullName>
    </submittedName>
</protein>
<accession>A0AAW9NIF0</accession>
<keyword evidence="1" id="KW-0472">Membrane</keyword>
<keyword evidence="3" id="KW-1185">Reference proteome</keyword>
<proteinExistence type="predicted"/>
<evidence type="ECO:0000313" key="3">
    <source>
        <dbReference type="Proteomes" id="UP001307168"/>
    </source>
</evidence>
<organism evidence="2 3">
    <name type="scientific">Peribacillus castrilensis</name>
    <dbReference type="NCBI Taxonomy" id="2897690"/>
    <lineage>
        <taxon>Bacteria</taxon>
        <taxon>Bacillati</taxon>
        <taxon>Bacillota</taxon>
        <taxon>Bacilli</taxon>
        <taxon>Bacillales</taxon>
        <taxon>Bacillaceae</taxon>
        <taxon>Peribacillus</taxon>
    </lineage>
</organism>
<keyword evidence="1" id="KW-1133">Transmembrane helix</keyword>
<feature type="transmembrane region" description="Helical" evidence="1">
    <location>
        <begin position="102"/>
        <end position="123"/>
    </location>
</feature>
<dbReference type="AlphaFoldDB" id="A0AAW9NIF0"/>